<keyword evidence="2" id="KW-0624">Polysaccharide degradation</keyword>
<dbReference type="Proteomes" id="UP000196228">
    <property type="component" value="Chromosome"/>
</dbReference>
<dbReference type="RefSeq" id="WP_087471258.1">
    <property type="nucleotide sequence ID" value="NZ_CP021383.1"/>
</dbReference>
<keyword evidence="1" id="KW-0378">Hydrolase</keyword>
<gene>
    <name evidence="5" type="ORF">CBR64_13085</name>
</gene>
<dbReference type="SUPFAM" id="SSF49265">
    <property type="entry name" value="Fibronectin type III"/>
    <property type="match status" value="1"/>
</dbReference>
<protein>
    <recommendedName>
        <fullName evidence="4">Fibronectin type-III domain-containing protein</fullName>
    </recommendedName>
</protein>
<dbReference type="InterPro" id="IPR003961">
    <property type="entry name" value="FN3_dom"/>
</dbReference>
<dbReference type="PROSITE" id="PS50853">
    <property type="entry name" value="FN3"/>
    <property type="match status" value="1"/>
</dbReference>
<dbReference type="InterPro" id="IPR036116">
    <property type="entry name" value="FN3_sf"/>
</dbReference>
<evidence type="ECO:0000256" key="2">
    <source>
        <dbReference type="ARBA" id="ARBA00023326"/>
    </source>
</evidence>
<reference evidence="5 6" key="1">
    <citation type="submission" date="2017-05" db="EMBL/GenBank/DDBJ databases">
        <authorList>
            <person name="Song R."/>
            <person name="Chenine A.L."/>
            <person name="Ruprecht R.M."/>
        </authorList>
    </citation>
    <scope>NUCLEOTIDE SEQUENCE [LARGE SCALE GENOMIC DNA]</scope>
    <source>
        <strain evidence="5 6">PSBB019</strain>
    </source>
</reference>
<keyword evidence="1" id="KW-0326">Glycosidase</keyword>
<dbReference type="GO" id="GO:0000272">
    <property type="term" value="P:polysaccharide catabolic process"/>
    <property type="evidence" value="ECO:0007669"/>
    <property type="project" value="UniProtKB-KW"/>
</dbReference>
<dbReference type="Gene3D" id="2.60.40.10">
    <property type="entry name" value="Immunoglobulins"/>
    <property type="match status" value="1"/>
</dbReference>
<accession>A0A1Y0HY79</accession>
<dbReference type="InterPro" id="IPR013783">
    <property type="entry name" value="Ig-like_fold"/>
</dbReference>
<evidence type="ECO:0000256" key="1">
    <source>
        <dbReference type="ARBA" id="ARBA00023295"/>
    </source>
</evidence>
<sequence length="156" mass="15854">MRRGTRLRVAAALAVALALVGAPAVAWWTASGSLWTTVSAGTVPPPTNVLCANTGTFAARTATVTWTAPTPAPARYRVTFSGGGETATTETTTLQVVVSTTLLGGLLESILDLLLGGQPLQVRVQAVHASGWTSVAAGTVAVRNATLTEGVGIRCV</sequence>
<feature type="domain" description="Fibronectin type-III" evidence="4">
    <location>
        <begin position="45"/>
        <end position="149"/>
    </location>
</feature>
<dbReference type="AlphaFoldDB" id="A0A1Y0HY79"/>
<feature type="chain" id="PRO_5012146447" description="Fibronectin type-III domain-containing protein" evidence="3">
    <location>
        <begin position="27"/>
        <end position="156"/>
    </location>
</feature>
<name>A0A1Y0HY79_CELCE</name>
<evidence type="ECO:0000259" key="4">
    <source>
        <dbReference type="PROSITE" id="PS50853"/>
    </source>
</evidence>
<dbReference type="EMBL" id="CP021383">
    <property type="protein sequence ID" value="ARU52255.1"/>
    <property type="molecule type" value="Genomic_DNA"/>
</dbReference>
<organism evidence="5 6">
    <name type="scientific">Cellulosimicrobium cellulans</name>
    <name type="common">Arthrobacter luteus</name>
    <dbReference type="NCBI Taxonomy" id="1710"/>
    <lineage>
        <taxon>Bacteria</taxon>
        <taxon>Bacillati</taxon>
        <taxon>Actinomycetota</taxon>
        <taxon>Actinomycetes</taxon>
        <taxon>Micrococcales</taxon>
        <taxon>Promicromonosporaceae</taxon>
        <taxon>Cellulosimicrobium</taxon>
    </lineage>
</organism>
<evidence type="ECO:0000256" key="3">
    <source>
        <dbReference type="SAM" id="SignalP"/>
    </source>
</evidence>
<dbReference type="KEGG" id="cceu:CBR64_13085"/>
<dbReference type="GO" id="GO:0016798">
    <property type="term" value="F:hydrolase activity, acting on glycosyl bonds"/>
    <property type="evidence" value="ECO:0007669"/>
    <property type="project" value="UniProtKB-KW"/>
</dbReference>
<proteinExistence type="predicted"/>
<evidence type="ECO:0000313" key="5">
    <source>
        <dbReference type="EMBL" id="ARU52255.1"/>
    </source>
</evidence>
<evidence type="ECO:0000313" key="6">
    <source>
        <dbReference type="Proteomes" id="UP000196228"/>
    </source>
</evidence>
<feature type="signal peptide" evidence="3">
    <location>
        <begin position="1"/>
        <end position="26"/>
    </location>
</feature>
<keyword evidence="2" id="KW-0119">Carbohydrate metabolism</keyword>
<keyword evidence="3" id="KW-0732">Signal</keyword>